<accession>A0A1G7CJW3</accession>
<keyword evidence="2" id="KW-1185">Reference proteome</keyword>
<protein>
    <submittedName>
        <fullName evidence="1">Uncharacterized protein</fullName>
    </submittedName>
</protein>
<dbReference type="RefSeq" id="WP_092785633.1">
    <property type="nucleotide sequence ID" value="NZ_FNAP01000006.1"/>
</dbReference>
<evidence type="ECO:0000313" key="1">
    <source>
        <dbReference type="EMBL" id="SDE39642.1"/>
    </source>
</evidence>
<dbReference type="Proteomes" id="UP000199412">
    <property type="component" value="Unassembled WGS sequence"/>
</dbReference>
<evidence type="ECO:0000313" key="2">
    <source>
        <dbReference type="Proteomes" id="UP000199412"/>
    </source>
</evidence>
<dbReference type="AlphaFoldDB" id="A0A1G7CJW3"/>
<sequence>MPPKANPLKLNKLQLKTLTLLQELARDPAVASTDPETGTVHIGVLPRPHGDHFHVGPYVVMASDATGMDNTGVWLALMRKRLAELRPEGGAFLMPEGLAYDTGMRKAILHGSDH</sequence>
<proteinExistence type="predicted"/>
<gene>
    <name evidence="1" type="ORF">SAMN05421720_106112</name>
</gene>
<name>A0A1G7CJW3_9PROT</name>
<organism evidence="1 2">
    <name type="scientific">Rhodospira trueperi</name>
    <dbReference type="NCBI Taxonomy" id="69960"/>
    <lineage>
        <taxon>Bacteria</taxon>
        <taxon>Pseudomonadati</taxon>
        <taxon>Pseudomonadota</taxon>
        <taxon>Alphaproteobacteria</taxon>
        <taxon>Rhodospirillales</taxon>
        <taxon>Rhodospirillaceae</taxon>
        <taxon>Rhodospira</taxon>
    </lineage>
</organism>
<reference evidence="1 2" key="1">
    <citation type="submission" date="2016-10" db="EMBL/GenBank/DDBJ databases">
        <authorList>
            <person name="de Groot N.N."/>
        </authorList>
    </citation>
    <scope>NUCLEOTIDE SEQUENCE [LARGE SCALE GENOMIC DNA]</scope>
    <source>
        <strain evidence="1 2">ATCC 700224</strain>
    </source>
</reference>
<dbReference type="OrthoDB" id="8479800at2"/>
<dbReference type="STRING" id="69960.SAMN05421720_106112"/>
<dbReference type="EMBL" id="FNAP01000006">
    <property type="protein sequence ID" value="SDE39642.1"/>
    <property type="molecule type" value="Genomic_DNA"/>
</dbReference>